<protein>
    <submittedName>
        <fullName evidence="1">Uncharacterized protein</fullName>
    </submittedName>
</protein>
<name>A0A0P6XQH6_9CHLR</name>
<reference evidence="1" key="1">
    <citation type="submission" date="2015-07" db="EMBL/GenBank/DDBJ databases">
        <title>Draft genome of Bellilinea caldifistulae DSM 17877.</title>
        <authorList>
            <person name="Hemp J."/>
            <person name="Ward L.M."/>
            <person name="Pace L.A."/>
            <person name="Fischer W.W."/>
        </authorList>
    </citation>
    <scope>NUCLEOTIDE SEQUENCE [LARGE SCALE GENOMIC DNA]</scope>
    <source>
        <strain evidence="1">GOMI-1</strain>
    </source>
</reference>
<dbReference type="RefSeq" id="WP_061918865.1">
    <property type="nucleotide sequence ID" value="NZ_DF967971.1"/>
</dbReference>
<dbReference type="EMBL" id="LGHJ01000017">
    <property type="protein sequence ID" value="KPL74552.1"/>
    <property type="molecule type" value="Genomic_DNA"/>
</dbReference>
<evidence type="ECO:0000313" key="2">
    <source>
        <dbReference type="Proteomes" id="UP000050514"/>
    </source>
</evidence>
<evidence type="ECO:0000313" key="1">
    <source>
        <dbReference type="EMBL" id="KPL74552.1"/>
    </source>
</evidence>
<keyword evidence="2" id="KW-1185">Reference proteome</keyword>
<dbReference type="STRING" id="360411.AC812_12210"/>
<dbReference type="AlphaFoldDB" id="A0A0P6XQH6"/>
<dbReference type="Proteomes" id="UP000050514">
    <property type="component" value="Unassembled WGS sequence"/>
</dbReference>
<comment type="caution">
    <text evidence="1">The sequence shown here is derived from an EMBL/GenBank/DDBJ whole genome shotgun (WGS) entry which is preliminary data.</text>
</comment>
<dbReference type="OrthoDB" id="7596386at2"/>
<gene>
    <name evidence="1" type="ORF">AC812_12210</name>
</gene>
<sequence>MPYCNPYLHDKLLDAIRTECNKMVLCSQVPTTFTEANVTYALADVAMSPTDFTIANGDVSGRKITVAAKSGVPVDVTGDPVVCALLDTVNQRLLYYVDETGSQTIYAGNTVNIPSFKIENRDPVNS</sequence>
<proteinExistence type="predicted"/>
<accession>A0A0P6XQH6</accession>
<organism evidence="1 2">
    <name type="scientific">Bellilinea caldifistulae</name>
    <dbReference type="NCBI Taxonomy" id="360411"/>
    <lineage>
        <taxon>Bacteria</taxon>
        <taxon>Bacillati</taxon>
        <taxon>Chloroflexota</taxon>
        <taxon>Anaerolineae</taxon>
        <taxon>Anaerolineales</taxon>
        <taxon>Anaerolineaceae</taxon>
        <taxon>Bellilinea</taxon>
    </lineage>
</organism>